<evidence type="ECO:0000313" key="3">
    <source>
        <dbReference type="Proteomes" id="UP000015106"/>
    </source>
</evidence>
<proteinExistence type="predicted"/>
<feature type="domain" description="Reverse transcriptase Ty1/copia-type" evidence="1">
    <location>
        <begin position="1"/>
        <end position="100"/>
    </location>
</feature>
<dbReference type="Gramene" id="TuG1812G0100003595.01.T01">
    <property type="protein sequence ID" value="TuG1812G0100003595.01.T01.cds402171"/>
    <property type="gene ID" value="TuG1812G0100003595.01"/>
</dbReference>
<accession>A0A8R7P1U7</accession>
<protein>
    <recommendedName>
        <fullName evidence="1">Reverse transcriptase Ty1/copia-type domain-containing protein</fullName>
    </recommendedName>
</protein>
<dbReference type="InterPro" id="IPR013103">
    <property type="entry name" value="RVT_2"/>
</dbReference>
<name>A0A8R7P1U7_TRIUA</name>
<reference evidence="2" key="2">
    <citation type="submission" date="2018-03" db="EMBL/GenBank/DDBJ databases">
        <title>The Triticum urartu genome reveals the dynamic nature of wheat genome evolution.</title>
        <authorList>
            <person name="Ling H."/>
            <person name="Ma B."/>
            <person name="Shi X."/>
            <person name="Liu H."/>
            <person name="Dong L."/>
            <person name="Sun H."/>
            <person name="Cao Y."/>
            <person name="Gao Q."/>
            <person name="Zheng S."/>
            <person name="Li Y."/>
            <person name="Yu Y."/>
            <person name="Du H."/>
            <person name="Qi M."/>
            <person name="Li Y."/>
            <person name="Yu H."/>
            <person name="Cui Y."/>
            <person name="Wang N."/>
            <person name="Chen C."/>
            <person name="Wu H."/>
            <person name="Zhao Y."/>
            <person name="Zhang J."/>
            <person name="Li Y."/>
            <person name="Zhou W."/>
            <person name="Zhang B."/>
            <person name="Hu W."/>
            <person name="Eijk M."/>
            <person name="Tang J."/>
            <person name="Witsenboer H."/>
            <person name="Zhao S."/>
            <person name="Li Z."/>
            <person name="Zhang A."/>
            <person name="Wang D."/>
            <person name="Liang C."/>
        </authorList>
    </citation>
    <scope>NUCLEOTIDE SEQUENCE [LARGE SCALE GENOMIC DNA]</scope>
    <source>
        <strain evidence="2">cv. G1812</strain>
    </source>
</reference>
<dbReference type="Proteomes" id="UP000015106">
    <property type="component" value="Chromosome 1"/>
</dbReference>
<evidence type="ECO:0000259" key="1">
    <source>
        <dbReference type="Pfam" id="PF07727"/>
    </source>
</evidence>
<dbReference type="EnsemblPlants" id="TuG1812G0100003595.01.T01">
    <property type="protein sequence ID" value="TuG1812G0100003595.01.T01.cds402171"/>
    <property type="gene ID" value="TuG1812G0100003595.01"/>
</dbReference>
<organism evidence="2 3">
    <name type="scientific">Triticum urartu</name>
    <name type="common">Red wild einkorn</name>
    <name type="synonym">Crithodium urartu</name>
    <dbReference type="NCBI Taxonomy" id="4572"/>
    <lineage>
        <taxon>Eukaryota</taxon>
        <taxon>Viridiplantae</taxon>
        <taxon>Streptophyta</taxon>
        <taxon>Embryophyta</taxon>
        <taxon>Tracheophyta</taxon>
        <taxon>Spermatophyta</taxon>
        <taxon>Magnoliopsida</taxon>
        <taxon>Liliopsida</taxon>
        <taxon>Poales</taxon>
        <taxon>Poaceae</taxon>
        <taxon>BOP clade</taxon>
        <taxon>Pooideae</taxon>
        <taxon>Triticodae</taxon>
        <taxon>Triticeae</taxon>
        <taxon>Triticinae</taxon>
        <taxon>Triticum</taxon>
    </lineage>
</organism>
<sequence length="101" mass="11268">LPAGHQAIVLKWVFKLKKDEEGNVVKHKARLVAKGYVQRPGVDFEEVFAPVTRLESVRLILALAAHRGWQVHHMDVKSAFLNGDLKEVVYVSQPPGFVAEG</sequence>
<reference evidence="3" key="1">
    <citation type="journal article" date="2013" name="Nature">
        <title>Draft genome of the wheat A-genome progenitor Triticum urartu.</title>
        <authorList>
            <person name="Ling H.Q."/>
            <person name="Zhao S."/>
            <person name="Liu D."/>
            <person name="Wang J."/>
            <person name="Sun H."/>
            <person name="Zhang C."/>
            <person name="Fan H."/>
            <person name="Li D."/>
            <person name="Dong L."/>
            <person name="Tao Y."/>
            <person name="Gao C."/>
            <person name="Wu H."/>
            <person name="Li Y."/>
            <person name="Cui Y."/>
            <person name="Guo X."/>
            <person name="Zheng S."/>
            <person name="Wang B."/>
            <person name="Yu K."/>
            <person name="Liang Q."/>
            <person name="Yang W."/>
            <person name="Lou X."/>
            <person name="Chen J."/>
            <person name="Feng M."/>
            <person name="Jian J."/>
            <person name="Zhang X."/>
            <person name="Luo G."/>
            <person name="Jiang Y."/>
            <person name="Liu J."/>
            <person name="Wang Z."/>
            <person name="Sha Y."/>
            <person name="Zhang B."/>
            <person name="Wu H."/>
            <person name="Tang D."/>
            <person name="Shen Q."/>
            <person name="Xue P."/>
            <person name="Zou S."/>
            <person name="Wang X."/>
            <person name="Liu X."/>
            <person name="Wang F."/>
            <person name="Yang Y."/>
            <person name="An X."/>
            <person name="Dong Z."/>
            <person name="Zhang K."/>
            <person name="Zhang X."/>
            <person name="Luo M.C."/>
            <person name="Dvorak J."/>
            <person name="Tong Y."/>
            <person name="Wang J."/>
            <person name="Yang H."/>
            <person name="Li Z."/>
            <person name="Wang D."/>
            <person name="Zhang A."/>
            <person name="Wang J."/>
        </authorList>
    </citation>
    <scope>NUCLEOTIDE SEQUENCE</scope>
    <source>
        <strain evidence="3">cv. G1812</strain>
    </source>
</reference>
<evidence type="ECO:0000313" key="2">
    <source>
        <dbReference type="EnsemblPlants" id="TuG1812G0100003595.01.T01.cds402171"/>
    </source>
</evidence>
<dbReference type="Pfam" id="PF07727">
    <property type="entry name" value="RVT_2"/>
    <property type="match status" value="1"/>
</dbReference>
<dbReference type="AlphaFoldDB" id="A0A8R7P1U7"/>
<keyword evidence="3" id="KW-1185">Reference proteome</keyword>
<reference evidence="2" key="3">
    <citation type="submission" date="2022-06" db="UniProtKB">
        <authorList>
            <consortium name="EnsemblPlants"/>
        </authorList>
    </citation>
    <scope>IDENTIFICATION</scope>
</reference>